<dbReference type="Pfam" id="PF21747">
    <property type="entry name" value="YpoC"/>
    <property type="match status" value="1"/>
</dbReference>
<protein>
    <recommendedName>
        <fullName evidence="1">YpoC-like domain-containing protein</fullName>
    </recommendedName>
</protein>
<sequence>MNEQITISIPAELQNPFFFSQDDQLTITNEVIQTIDLRIPFLYEAVFYAKIDGLKPWEMSEQWIPKLKEEWQNEKEKLERLFAERNYPQTIEPMKKGIGLFLQFVFWGNAMPVNLTEGFSDEKLAVKPVNMEERISFIIQRPSLYHSFVQVSELIIEMEKQYVKQMAIKKVQAP</sequence>
<proteinExistence type="predicted"/>
<name>A0ABS4REL2_9BACI</name>
<gene>
    <name evidence="2" type="ORF">J2Z40_001903</name>
</gene>
<dbReference type="RefSeq" id="WP_066395390.1">
    <property type="nucleotide sequence ID" value="NZ_JAGIKZ010000008.1"/>
</dbReference>
<accession>A0ABS4REL2</accession>
<dbReference type="InterPro" id="IPR048427">
    <property type="entry name" value="YpoC"/>
</dbReference>
<organism evidence="2 3">
    <name type="scientific">Cytobacillus eiseniae</name>
    <dbReference type="NCBI Taxonomy" id="762947"/>
    <lineage>
        <taxon>Bacteria</taxon>
        <taxon>Bacillati</taxon>
        <taxon>Bacillota</taxon>
        <taxon>Bacilli</taxon>
        <taxon>Bacillales</taxon>
        <taxon>Bacillaceae</taxon>
        <taxon>Cytobacillus</taxon>
    </lineage>
</organism>
<dbReference type="EMBL" id="JAGIKZ010000008">
    <property type="protein sequence ID" value="MBP2241341.1"/>
    <property type="molecule type" value="Genomic_DNA"/>
</dbReference>
<dbReference type="Proteomes" id="UP001519293">
    <property type="component" value="Unassembled WGS sequence"/>
</dbReference>
<comment type="caution">
    <text evidence="2">The sequence shown here is derived from an EMBL/GenBank/DDBJ whole genome shotgun (WGS) entry which is preliminary data.</text>
</comment>
<evidence type="ECO:0000313" key="2">
    <source>
        <dbReference type="EMBL" id="MBP2241341.1"/>
    </source>
</evidence>
<evidence type="ECO:0000259" key="1">
    <source>
        <dbReference type="Pfam" id="PF21747"/>
    </source>
</evidence>
<reference evidence="2 3" key="1">
    <citation type="submission" date="2021-03" db="EMBL/GenBank/DDBJ databases">
        <title>Genomic Encyclopedia of Type Strains, Phase IV (KMG-IV): sequencing the most valuable type-strain genomes for metagenomic binning, comparative biology and taxonomic classification.</title>
        <authorList>
            <person name="Goeker M."/>
        </authorList>
    </citation>
    <scope>NUCLEOTIDE SEQUENCE [LARGE SCALE GENOMIC DNA]</scope>
    <source>
        <strain evidence="2 3">DSM 26675</strain>
    </source>
</reference>
<evidence type="ECO:0000313" key="3">
    <source>
        <dbReference type="Proteomes" id="UP001519293"/>
    </source>
</evidence>
<feature type="domain" description="YpoC-like" evidence="1">
    <location>
        <begin position="61"/>
        <end position="170"/>
    </location>
</feature>
<keyword evidence="3" id="KW-1185">Reference proteome</keyword>